<name>A0A8J9YDW9_9NEOP</name>
<dbReference type="Pfam" id="PF13855">
    <property type="entry name" value="LRR_8"/>
    <property type="match status" value="2"/>
</dbReference>
<proteinExistence type="inferred from homology"/>
<dbReference type="PANTHER" id="PTHR45930">
    <property type="entry name" value="G-PROTEIN COUPLED RECEPTOR 124-LIKE PROTEIN"/>
    <property type="match status" value="1"/>
</dbReference>
<evidence type="ECO:0000256" key="2">
    <source>
        <dbReference type="ARBA" id="ARBA00022614"/>
    </source>
</evidence>
<dbReference type="SMART" id="SM00369">
    <property type="entry name" value="LRR_TYP"/>
    <property type="match status" value="8"/>
</dbReference>
<gene>
    <name evidence="6" type="ORF">BINO364_LOCUS12559</name>
</gene>
<keyword evidence="7" id="KW-1185">Reference proteome</keyword>
<evidence type="ECO:0008006" key="8">
    <source>
        <dbReference type="Google" id="ProtNLM"/>
    </source>
</evidence>
<keyword evidence="2" id="KW-0433">Leucine-rich repeat</keyword>
<dbReference type="GO" id="GO:0007166">
    <property type="term" value="P:cell surface receptor signaling pathway"/>
    <property type="evidence" value="ECO:0007669"/>
    <property type="project" value="TreeGrafter"/>
</dbReference>
<organism evidence="6 7">
    <name type="scientific">Brenthis ino</name>
    <name type="common">lesser marbled fritillary</name>
    <dbReference type="NCBI Taxonomy" id="405034"/>
    <lineage>
        <taxon>Eukaryota</taxon>
        <taxon>Metazoa</taxon>
        <taxon>Ecdysozoa</taxon>
        <taxon>Arthropoda</taxon>
        <taxon>Hexapoda</taxon>
        <taxon>Insecta</taxon>
        <taxon>Pterygota</taxon>
        <taxon>Neoptera</taxon>
        <taxon>Endopterygota</taxon>
        <taxon>Lepidoptera</taxon>
        <taxon>Glossata</taxon>
        <taxon>Ditrysia</taxon>
        <taxon>Papilionoidea</taxon>
        <taxon>Nymphalidae</taxon>
        <taxon>Heliconiinae</taxon>
        <taxon>Argynnini</taxon>
        <taxon>Brenthis</taxon>
    </lineage>
</organism>
<keyword evidence="4" id="KW-0675">Receptor</keyword>
<feature type="non-terminal residue" evidence="6">
    <location>
        <position position="504"/>
    </location>
</feature>
<evidence type="ECO:0000256" key="1">
    <source>
        <dbReference type="ARBA" id="ARBA00007343"/>
    </source>
</evidence>
<keyword evidence="5" id="KW-0732">Signal</keyword>
<evidence type="ECO:0000256" key="5">
    <source>
        <dbReference type="SAM" id="SignalP"/>
    </source>
</evidence>
<dbReference type="PROSITE" id="PS51450">
    <property type="entry name" value="LRR"/>
    <property type="match status" value="1"/>
</dbReference>
<evidence type="ECO:0000256" key="3">
    <source>
        <dbReference type="ARBA" id="ARBA00022737"/>
    </source>
</evidence>
<protein>
    <recommendedName>
        <fullName evidence="8">Connectin</fullName>
    </recommendedName>
</protein>
<accession>A0A8J9YDW9</accession>
<keyword evidence="3" id="KW-0677">Repeat</keyword>
<evidence type="ECO:0000313" key="6">
    <source>
        <dbReference type="EMBL" id="CAH0727184.1"/>
    </source>
</evidence>
<feature type="chain" id="PRO_5035482844" description="Connectin" evidence="5">
    <location>
        <begin position="25"/>
        <end position="504"/>
    </location>
</feature>
<evidence type="ECO:0000313" key="7">
    <source>
        <dbReference type="Proteomes" id="UP000838878"/>
    </source>
</evidence>
<dbReference type="InterPro" id="IPR051963">
    <property type="entry name" value="Adhesion_GPCR_A"/>
</dbReference>
<dbReference type="AlphaFoldDB" id="A0A8J9YDW9"/>
<dbReference type="PANTHER" id="PTHR45930:SF4">
    <property type="entry name" value="ADHESION G PROTEIN-COUPLED RECEPTOR A3"/>
    <property type="match status" value="1"/>
</dbReference>
<evidence type="ECO:0000256" key="4">
    <source>
        <dbReference type="ARBA" id="ARBA00023170"/>
    </source>
</evidence>
<dbReference type="Gene3D" id="3.80.10.10">
    <property type="entry name" value="Ribonuclease Inhibitor"/>
    <property type="match status" value="3"/>
</dbReference>
<reference evidence="6" key="1">
    <citation type="submission" date="2021-12" db="EMBL/GenBank/DDBJ databases">
        <authorList>
            <person name="Martin H S."/>
        </authorList>
    </citation>
    <scope>NUCLEOTIDE SEQUENCE</scope>
</reference>
<dbReference type="SUPFAM" id="SSF52058">
    <property type="entry name" value="L domain-like"/>
    <property type="match status" value="1"/>
</dbReference>
<dbReference type="FunFam" id="3.80.10.10:FF:001360">
    <property type="entry name" value="Uncharacterized protein"/>
    <property type="match status" value="1"/>
</dbReference>
<dbReference type="InterPro" id="IPR001611">
    <property type="entry name" value="Leu-rich_rpt"/>
</dbReference>
<feature type="signal peptide" evidence="5">
    <location>
        <begin position="1"/>
        <end position="24"/>
    </location>
</feature>
<dbReference type="InterPro" id="IPR003591">
    <property type="entry name" value="Leu-rich_rpt_typical-subtyp"/>
</dbReference>
<dbReference type="EMBL" id="OV170226">
    <property type="protein sequence ID" value="CAH0727184.1"/>
    <property type="molecule type" value="Genomic_DNA"/>
</dbReference>
<dbReference type="InterPro" id="IPR032675">
    <property type="entry name" value="LRR_dom_sf"/>
</dbReference>
<comment type="similarity">
    <text evidence="1">Belongs to the G-protein coupled receptor 2 family. Adhesion G-protein coupled receptor (ADGR) subfamily.</text>
</comment>
<sequence length="504" mass="57881">METVVQYLLLALALTSVQISLTESRLNEKRRDKTERRYHNVQVKDNMCEITNRESKVHCYCENTEIKTATRADCWVFNGGIDETDPIWSSFSSQPYLERLTFNVRSDGALKFIPLQVIHRLKRLQKLYIHYATLNKIEKKTFTNMSTVREITLMNDKIMELDFSAFSSLPALVNLTIKGNKVAEIQRDVFVDLPSLRYLDLSFNSISLTHDGCFEHLNVLNDLVLEANLISVLTRDTFKGLSNLTRLDLRSNKLSMIGDLTFSELWNLNELLLDNNELKYLSERAFDGLTMLQKLSITGNKLQSINEGLLEGVRGLELLDLRNNDIELFTYETIKPIHENLKLKTSVLYLSGNKLHCDCRLSWIQVLRNETKSEPLRMALDEVTCAYVTDESTTNEKVKSNNNENMFEIETNSDVLQQDSNDDVYGETKPSYKYEETIKSLENQVTLVDIPAQALPCPGKLVQNGEDSLMLSSKEENYWLPNSSLKILSNLWLVLSLTMTTVFY</sequence>
<dbReference type="GO" id="GO:0005886">
    <property type="term" value="C:plasma membrane"/>
    <property type="evidence" value="ECO:0007669"/>
    <property type="project" value="TreeGrafter"/>
</dbReference>
<dbReference type="OrthoDB" id="27267at2759"/>
<dbReference type="Proteomes" id="UP000838878">
    <property type="component" value="Chromosome 6"/>
</dbReference>